<keyword evidence="5" id="KW-0227">DNA damage</keyword>
<keyword evidence="3" id="KW-0597">Phosphoprotein</keyword>
<sequence>MKVSLQHTELKVFIRCINSLGKLGHEIYFDWSSDGLVLKTVNSSRSAYAAVTFKPAFFEKVAHMTSDRLTRFKIPSRSCCNVFKLSASLEKAVNKCRLMLSSGDTVFVVQFFCRYGVVKTYNMSIVDCEHLEAVYSLEQSANRLVITTKVLSEVLNNFRQSSEEITILLKDGECIFQNYILQGDHNQILTQLPLSASEFDAYLVGCVSELTFCQRELRALLTFCELISPVVRIYCDRPGRPIIFACAHETRLNASFVLATLPPDAYSASDSQRSQSVQPHPLASKTPVQINRVSQPSTTVNISSVTHSVLPEFTNDVAGDEITLLATLPPAVHDGPLKEASLFSLIENKADITHTQLLPTMSSPKVSVPPRPFSVPRLRQSISSPLQIEKTVVTAPPPKKARSVLFSHLEQNEDSDPEQLSAEALDLELQQLTRCYDDLDQRQTRHSTAITPGRTILVADSDED</sequence>
<dbReference type="Pfam" id="PF04139">
    <property type="entry name" value="Rad9"/>
    <property type="match status" value="1"/>
</dbReference>
<organism evidence="12 13">
    <name type="scientific">Clonorchis sinensis</name>
    <name type="common">Chinese liver fluke</name>
    <dbReference type="NCBI Taxonomy" id="79923"/>
    <lineage>
        <taxon>Eukaryota</taxon>
        <taxon>Metazoa</taxon>
        <taxon>Spiralia</taxon>
        <taxon>Lophotrochozoa</taxon>
        <taxon>Platyhelminthes</taxon>
        <taxon>Trematoda</taxon>
        <taxon>Digenea</taxon>
        <taxon>Opisthorchiida</taxon>
        <taxon>Opisthorchiata</taxon>
        <taxon>Opisthorchiidae</taxon>
        <taxon>Clonorchis</taxon>
    </lineage>
</organism>
<comment type="caution">
    <text evidence="12">The sequence shown here is derived from an EMBL/GenBank/DDBJ whole genome shotgun (WGS) entry which is preliminary data.</text>
</comment>
<comment type="function">
    <text evidence="9">Component of the 9-1-1 cell-cycle checkpoint response complex that plays a major role in DNA repair. The 9-1-1 complex is recruited to DNA lesion upon damage by the RAD17-replication factor C (RFC) clamp loader complex. Acts then as a sliding clamp platform on DNA for several proteins involved in long-patch base excision repair (LP-BER). The 9-1-1 complex stimulates DNA polymerase beta (POLB) activity by increasing its affinity for the 3'-OH end of the primer-template and stabilizes POLB to those sites where LP-BER proceeds; endonuclease FEN1 cleavage activity on substrates with double, nick, or gap flaps of distinct sequences and lengths; and DNA ligase I (LIG1) on long-patch base excision repair substrates. The 9-1-1 complex is necessary for the recruitment of RHNO1 to sites of double-stranded breaks (DSB) occurring during the S phase. RAD9A possesses 3'-&gt;5' double stranded DNA exonuclease activity.</text>
</comment>
<keyword evidence="7" id="KW-0269">Exonuclease</keyword>
<evidence type="ECO:0000256" key="9">
    <source>
        <dbReference type="ARBA" id="ARBA00059283"/>
    </source>
</evidence>
<keyword evidence="6" id="KW-0378">Hydrolase</keyword>
<comment type="subcellular location">
    <subcellularLocation>
        <location evidence="1">Nucleus</location>
    </subcellularLocation>
</comment>
<evidence type="ECO:0000256" key="7">
    <source>
        <dbReference type="ARBA" id="ARBA00022839"/>
    </source>
</evidence>
<dbReference type="FunFam" id="3.70.10.10:FF:000005">
    <property type="entry name" value="Cell cycle checkpoint control protein"/>
    <property type="match status" value="1"/>
</dbReference>
<dbReference type="OrthoDB" id="60092at2759"/>
<evidence type="ECO:0000313" key="12">
    <source>
        <dbReference type="EMBL" id="KAG5450907.1"/>
    </source>
</evidence>
<accession>A0A8T1MNC1</accession>
<dbReference type="GO" id="GO:0006281">
    <property type="term" value="P:DNA repair"/>
    <property type="evidence" value="ECO:0007669"/>
    <property type="project" value="UniProtKB-UniRule"/>
</dbReference>
<dbReference type="GO" id="GO:0000076">
    <property type="term" value="P:DNA replication checkpoint signaling"/>
    <property type="evidence" value="ECO:0007669"/>
    <property type="project" value="TreeGrafter"/>
</dbReference>
<dbReference type="EMBL" id="NIRI02000042">
    <property type="protein sequence ID" value="KAG5450907.1"/>
    <property type="molecule type" value="Genomic_DNA"/>
</dbReference>
<dbReference type="GO" id="GO:0030896">
    <property type="term" value="C:checkpoint clamp complex"/>
    <property type="evidence" value="ECO:0007669"/>
    <property type="project" value="UniProtKB-UniRule"/>
</dbReference>
<reference evidence="12 13" key="2">
    <citation type="journal article" date="2021" name="Genomics">
        <title>High-quality reference genome for Clonorchis sinensis.</title>
        <authorList>
            <person name="Young N.D."/>
            <person name="Stroehlein A.J."/>
            <person name="Kinkar L."/>
            <person name="Wang T."/>
            <person name="Sohn W.M."/>
            <person name="Chang B.C.H."/>
            <person name="Kaur P."/>
            <person name="Weisz D."/>
            <person name="Dudchenko O."/>
            <person name="Aiden E.L."/>
            <person name="Korhonen P.K."/>
            <person name="Gasser R.B."/>
        </authorList>
    </citation>
    <scope>NUCLEOTIDE SEQUENCE [LARGE SCALE GENOMIC DNA]</scope>
    <source>
        <strain evidence="12">Cs-k2</strain>
    </source>
</reference>
<evidence type="ECO:0000313" key="13">
    <source>
        <dbReference type="Proteomes" id="UP000286415"/>
    </source>
</evidence>
<protein>
    <recommendedName>
        <fullName evidence="10">Cell cycle checkpoint control protein RAD9A</fullName>
    </recommendedName>
    <alternativeName>
        <fullName evidence="11">DNA repair exonuclease rad9 homolog A</fullName>
    </alternativeName>
</protein>
<evidence type="ECO:0000256" key="8">
    <source>
        <dbReference type="ARBA" id="ARBA00023242"/>
    </source>
</evidence>
<evidence type="ECO:0000256" key="6">
    <source>
        <dbReference type="ARBA" id="ARBA00022801"/>
    </source>
</evidence>
<dbReference type="PANTHER" id="PTHR15237">
    <property type="entry name" value="DNA REPAIR PROTEIN RAD9"/>
    <property type="match status" value="1"/>
</dbReference>
<reference evidence="12 13" key="1">
    <citation type="journal article" date="2018" name="Biotechnol. Adv.">
        <title>Improved genomic resources and new bioinformatic workflow for the carcinogenic parasite Clonorchis sinensis: Biotechnological implications.</title>
        <authorList>
            <person name="Wang D."/>
            <person name="Korhonen P.K."/>
            <person name="Gasser R.B."/>
            <person name="Young N.D."/>
        </authorList>
    </citation>
    <scope>NUCLEOTIDE SEQUENCE [LARGE SCALE GENOMIC DNA]</scope>
    <source>
        <strain evidence="12">Cs-k2</strain>
    </source>
</reference>
<dbReference type="GO" id="GO:0031573">
    <property type="term" value="P:mitotic intra-S DNA damage checkpoint signaling"/>
    <property type="evidence" value="ECO:0007669"/>
    <property type="project" value="TreeGrafter"/>
</dbReference>
<evidence type="ECO:0000256" key="10">
    <source>
        <dbReference type="ARBA" id="ARBA00069752"/>
    </source>
</evidence>
<dbReference type="Proteomes" id="UP000286415">
    <property type="component" value="Unassembled WGS sequence"/>
</dbReference>
<comment type="similarity">
    <text evidence="2">Belongs to the rad9 family.</text>
</comment>
<dbReference type="GO" id="GO:0004527">
    <property type="term" value="F:exonuclease activity"/>
    <property type="evidence" value="ECO:0007669"/>
    <property type="project" value="UniProtKB-KW"/>
</dbReference>
<evidence type="ECO:0000256" key="2">
    <source>
        <dbReference type="ARBA" id="ARBA00008494"/>
    </source>
</evidence>
<dbReference type="SUPFAM" id="SSF55979">
    <property type="entry name" value="DNA clamp"/>
    <property type="match status" value="1"/>
</dbReference>
<dbReference type="InterPro" id="IPR007268">
    <property type="entry name" value="Rad9/Ddc1"/>
</dbReference>
<name>A0A8T1MNC1_CLOSI</name>
<evidence type="ECO:0000256" key="1">
    <source>
        <dbReference type="ARBA" id="ARBA00004123"/>
    </source>
</evidence>
<evidence type="ECO:0000256" key="11">
    <source>
        <dbReference type="ARBA" id="ARBA00079896"/>
    </source>
</evidence>
<evidence type="ECO:0000256" key="4">
    <source>
        <dbReference type="ARBA" id="ARBA00022722"/>
    </source>
</evidence>
<evidence type="ECO:0000256" key="3">
    <source>
        <dbReference type="ARBA" id="ARBA00022553"/>
    </source>
</evidence>
<dbReference type="PANTHER" id="PTHR15237:SF0">
    <property type="entry name" value="CELL CYCLE CHECKPOINT CONTROL PROTEIN"/>
    <property type="match status" value="1"/>
</dbReference>
<dbReference type="Gene3D" id="3.70.10.10">
    <property type="match status" value="1"/>
</dbReference>
<keyword evidence="4" id="KW-0540">Nuclease</keyword>
<dbReference type="AlphaFoldDB" id="A0A8T1MNC1"/>
<evidence type="ECO:0000256" key="5">
    <source>
        <dbReference type="ARBA" id="ARBA00022763"/>
    </source>
</evidence>
<keyword evidence="13" id="KW-1185">Reference proteome</keyword>
<dbReference type="InterPro" id="IPR046938">
    <property type="entry name" value="DNA_clamp_sf"/>
</dbReference>
<gene>
    <name evidence="12" type="ORF">CSKR_109254</name>
</gene>
<dbReference type="GO" id="GO:0071479">
    <property type="term" value="P:cellular response to ionizing radiation"/>
    <property type="evidence" value="ECO:0007669"/>
    <property type="project" value="TreeGrafter"/>
</dbReference>
<proteinExistence type="inferred from homology"/>
<keyword evidence="8" id="KW-0539">Nucleus</keyword>